<evidence type="ECO:0000256" key="2">
    <source>
        <dbReference type="ARBA" id="ARBA00022692"/>
    </source>
</evidence>
<evidence type="ECO:0000259" key="6">
    <source>
        <dbReference type="Pfam" id="PF00892"/>
    </source>
</evidence>
<dbReference type="InterPro" id="IPR000620">
    <property type="entry name" value="EamA_dom"/>
</dbReference>
<dbReference type="PANTHER" id="PTHR32322:SF2">
    <property type="entry name" value="EAMA DOMAIN-CONTAINING PROTEIN"/>
    <property type="match status" value="1"/>
</dbReference>
<dbReference type="EMBL" id="CP077713">
    <property type="protein sequence ID" value="QXJ33893.1"/>
    <property type="molecule type" value="Genomic_DNA"/>
</dbReference>
<evidence type="ECO:0000313" key="7">
    <source>
        <dbReference type="EMBL" id="QXJ33893.1"/>
    </source>
</evidence>
<keyword evidence="2 5" id="KW-0812">Transmembrane</keyword>
<feature type="transmembrane region" description="Helical" evidence="5">
    <location>
        <begin position="159"/>
        <end position="177"/>
    </location>
</feature>
<feature type="domain" description="EamA" evidence="6">
    <location>
        <begin position="5"/>
        <end position="120"/>
    </location>
</feature>
<dbReference type="GeneID" id="65555893"/>
<name>A0A8F5BYX8_9CREN</name>
<keyword evidence="4 5" id="KW-0472">Membrane</keyword>
<keyword evidence="8" id="KW-1185">Reference proteome</keyword>
<proteinExistence type="predicted"/>
<dbReference type="AlphaFoldDB" id="A0A8F5BYX8"/>
<keyword evidence="3 5" id="KW-1133">Transmembrane helix</keyword>
<evidence type="ECO:0000256" key="4">
    <source>
        <dbReference type="ARBA" id="ARBA00023136"/>
    </source>
</evidence>
<sequence length="259" mass="28833">MRDKIILFLGGIAFGTAAIFVKFCTITSPLITFMRFSIAALVLLPFSHKRKRRLNIRYFIIPSLFLSLHMLFFVTSVFYTTIAASTILVSTSPIFAMILRRRIDLFILIAILGIVVMNVGTSFGYLLGNILALLSAVSFALYTFFLSRIEYDFISIVPYIYLLSSLFMVPILPFYGIGDLNLISILSILGLVFIPTLIGHGSVIYTANKLPISLVTSAELIEPVVATLLAIPIFHQIPNFQEIIGGAITLIAIYFAFRK</sequence>
<dbReference type="Proteomes" id="UP000694036">
    <property type="component" value="Chromosome"/>
</dbReference>
<feature type="transmembrane region" description="Helical" evidence="5">
    <location>
        <begin position="212"/>
        <end position="234"/>
    </location>
</feature>
<feature type="transmembrane region" description="Helical" evidence="5">
    <location>
        <begin position="30"/>
        <end position="47"/>
    </location>
</feature>
<dbReference type="RefSeq" id="WP_218259283.1">
    <property type="nucleotide sequence ID" value="NZ_CP077713.1"/>
</dbReference>
<evidence type="ECO:0000256" key="5">
    <source>
        <dbReference type="SAM" id="Phobius"/>
    </source>
</evidence>
<feature type="transmembrane region" description="Helical" evidence="5">
    <location>
        <begin position="105"/>
        <end position="124"/>
    </location>
</feature>
<dbReference type="InterPro" id="IPR050638">
    <property type="entry name" value="AA-Vitamin_Transporters"/>
</dbReference>
<feature type="transmembrane region" description="Helical" evidence="5">
    <location>
        <begin position="54"/>
        <end position="72"/>
    </location>
</feature>
<evidence type="ECO:0000256" key="3">
    <source>
        <dbReference type="ARBA" id="ARBA00022989"/>
    </source>
</evidence>
<feature type="domain" description="EamA" evidence="6">
    <location>
        <begin position="127"/>
        <end position="257"/>
    </location>
</feature>
<dbReference type="GO" id="GO:0016020">
    <property type="term" value="C:membrane"/>
    <property type="evidence" value="ECO:0007669"/>
    <property type="project" value="UniProtKB-SubCell"/>
</dbReference>
<dbReference type="PANTHER" id="PTHR32322">
    <property type="entry name" value="INNER MEMBRANE TRANSPORTER"/>
    <property type="match status" value="1"/>
</dbReference>
<feature type="transmembrane region" description="Helical" evidence="5">
    <location>
        <begin position="78"/>
        <end position="98"/>
    </location>
</feature>
<gene>
    <name evidence="7" type="ORF">J5U22_00438</name>
</gene>
<feature type="transmembrane region" description="Helical" evidence="5">
    <location>
        <begin position="240"/>
        <end position="257"/>
    </location>
</feature>
<feature type="transmembrane region" description="Helical" evidence="5">
    <location>
        <begin position="130"/>
        <end position="147"/>
    </location>
</feature>
<reference evidence="7 8" key="1">
    <citation type="journal article" date="2021" name="Environ. Microbiol.">
        <title>New insights into the diversity and evolution of the archaeal mobilome from three complete genomes of Saccharolobus shibatae.</title>
        <authorList>
            <person name="Medvedeva S."/>
            <person name="Brandt D."/>
            <person name="Cvirkaite-Krupovic V."/>
            <person name="Liu Y."/>
            <person name="Severinov K."/>
            <person name="Ishino S."/>
            <person name="Ishino Y."/>
            <person name="Prangishvili D."/>
            <person name="Kalinowski J."/>
            <person name="Krupovic M."/>
        </authorList>
    </citation>
    <scope>NUCLEOTIDE SEQUENCE [LARGE SCALE GENOMIC DNA]</scope>
    <source>
        <strain evidence="7 8">S38A</strain>
    </source>
</reference>
<feature type="transmembrane region" description="Helical" evidence="5">
    <location>
        <begin position="183"/>
        <end position="205"/>
    </location>
</feature>
<accession>A0A8F5BYX8</accession>
<protein>
    <submittedName>
        <fullName evidence="7">Putative integral membrane protein</fullName>
    </submittedName>
</protein>
<evidence type="ECO:0000313" key="8">
    <source>
        <dbReference type="Proteomes" id="UP000694036"/>
    </source>
</evidence>
<evidence type="ECO:0000256" key="1">
    <source>
        <dbReference type="ARBA" id="ARBA00004141"/>
    </source>
</evidence>
<dbReference type="Pfam" id="PF00892">
    <property type="entry name" value="EamA"/>
    <property type="match status" value="2"/>
</dbReference>
<organism evidence="7 8">
    <name type="scientific">Saccharolobus shibatae</name>
    <dbReference type="NCBI Taxonomy" id="2286"/>
    <lineage>
        <taxon>Archaea</taxon>
        <taxon>Thermoproteota</taxon>
        <taxon>Thermoprotei</taxon>
        <taxon>Sulfolobales</taxon>
        <taxon>Sulfolobaceae</taxon>
        <taxon>Saccharolobus</taxon>
    </lineage>
</organism>
<comment type="subcellular location">
    <subcellularLocation>
        <location evidence="1">Membrane</location>
        <topology evidence="1">Multi-pass membrane protein</topology>
    </subcellularLocation>
</comment>